<dbReference type="GO" id="GO:0016042">
    <property type="term" value="P:lipid catabolic process"/>
    <property type="evidence" value="ECO:0007669"/>
    <property type="project" value="UniProtKB-UniRule"/>
</dbReference>
<dbReference type="PANTHER" id="PTHR24185:SF1">
    <property type="entry name" value="CALCIUM-INDEPENDENT PHOSPHOLIPASE A2-GAMMA"/>
    <property type="match status" value="1"/>
</dbReference>
<protein>
    <recommendedName>
        <fullName evidence="5">PNPLA domain-containing protein</fullName>
    </recommendedName>
</protein>
<keyword evidence="7" id="KW-1185">Reference proteome</keyword>
<dbReference type="GO" id="GO:0016020">
    <property type="term" value="C:membrane"/>
    <property type="evidence" value="ECO:0007669"/>
    <property type="project" value="TreeGrafter"/>
</dbReference>
<dbReference type="EMBL" id="ASJR01000008">
    <property type="protein sequence ID" value="ERP31925.1"/>
    <property type="molecule type" value="Genomic_DNA"/>
</dbReference>
<dbReference type="GO" id="GO:0004620">
    <property type="term" value="F:phospholipase activity"/>
    <property type="evidence" value="ECO:0007669"/>
    <property type="project" value="TreeGrafter"/>
</dbReference>
<evidence type="ECO:0000256" key="1">
    <source>
        <dbReference type="ARBA" id="ARBA00022801"/>
    </source>
</evidence>
<dbReference type="Proteomes" id="UP000017148">
    <property type="component" value="Unassembled WGS sequence"/>
</dbReference>
<evidence type="ECO:0000313" key="7">
    <source>
        <dbReference type="Proteomes" id="UP000017148"/>
    </source>
</evidence>
<keyword evidence="2 4" id="KW-0442">Lipid degradation</keyword>
<dbReference type="InterPro" id="IPR016035">
    <property type="entry name" value="Acyl_Trfase/lysoPLipase"/>
</dbReference>
<evidence type="ECO:0000256" key="2">
    <source>
        <dbReference type="ARBA" id="ARBA00022963"/>
    </source>
</evidence>
<dbReference type="Pfam" id="PF01734">
    <property type="entry name" value="Patatin"/>
    <property type="match status" value="1"/>
</dbReference>
<dbReference type="PANTHER" id="PTHR24185">
    <property type="entry name" value="CALCIUM-INDEPENDENT PHOSPHOLIPASE A2-GAMMA"/>
    <property type="match status" value="1"/>
</dbReference>
<keyword evidence="3 4" id="KW-0443">Lipid metabolism</keyword>
<sequence length="305" mass="34697">MAAAGGGAKGIAQVQVLKALEKEAQCPLYTQYDLLIGSSVGAIDMAVLAAGKISMEEYAKNYRRYLTTIFKKRRLPFFGPKYSKKNFISLWNEIIGDDIPFGAVKTKLMISSVDLIENKNYYFKSWKREHAKLSLCDIVVKSFSAPYYFGYTIDKKEKKIWADGGTGSANYPIGELKNQIEALKWYHTAECKKGVNTCHIDIVGALFPENTNTFKKMKRYRTLRQTLHFFNIPEGGLARAQSRNNQLGKLLHIVEKNPTLSLKYWDKSIPAKMEGIDKLRYVDTYIRAGQEMAKKPLIALHRKET</sequence>
<evidence type="ECO:0000256" key="3">
    <source>
        <dbReference type="ARBA" id="ARBA00023098"/>
    </source>
</evidence>
<dbReference type="GO" id="GO:0006631">
    <property type="term" value="P:fatty acid metabolic process"/>
    <property type="evidence" value="ECO:0007669"/>
    <property type="project" value="TreeGrafter"/>
</dbReference>
<dbReference type="InterPro" id="IPR002641">
    <property type="entry name" value="PNPLA_dom"/>
</dbReference>
<dbReference type="PATRIC" id="fig|1313304.3.peg.1092"/>
<proteinExistence type="predicted"/>
<dbReference type="STRING" id="1313304.CALK_1143"/>
<evidence type="ECO:0000256" key="4">
    <source>
        <dbReference type="PROSITE-ProRule" id="PRU01161"/>
    </source>
</evidence>
<feature type="active site" description="Proton acceptor" evidence="4">
    <location>
        <position position="163"/>
    </location>
</feature>
<name>U7DBY9_9BACT</name>
<dbReference type="AlphaFoldDB" id="U7DBY9"/>
<feature type="domain" description="PNPLA" evidence="5">
    <location>
        <begin position="1"/>
        <end position="177"/>
    </location>
</feature>
<gene>
    <name evidence="6" type="ORF">CALK_1143</name>
</gene>
<feature type="short sequence motif" description="GXSXG" evidence="4">
    <location>
        <begin position="37"/>
        <end position="41"/>
    </location>
</feature>
<evidence type="ECO:0000313" key="6">
    <source>
        <dbReference type="EMBL" id="ERP31925.1"/>
    </source>
</evidence>
<feature type="short sequence motif" description="DGA/G" evidence="4">
    <location>
        <begin position="163"/>
        <end position="165"/>
    </location>
</feature>
<comment type="caution">
    <text evidence="6">The sequence shown here is derived from an EMBL/GenBank/DDBJ whole genome shotgun (WGS) entry which is preliminary data.</text>
</comment>
<feature type="active site" description="Nucleophile" evidence="4">
    <location>
        <position position="39"/>
    </location>
</feature>
<dbReference type="PROSITE" id="PS51635">
    <property type="entry name" value="PNPLA"/>
    <property type="match status" value="1"/>
</dbReference>
<feature type="short sequence motif" description="GXGXXG" evidence="4">
    <location>
        <begin position="5"/>
        <end position="10"/>
    </location>
</feature>
<dbReference type="eggNOG" id="COG3621">
    <property type="taxonomic scope" value="Bacteria"/>
</dbReference>
<evidence type="ECO:0000259" key="5">
    <source>
        <dbReference type="PROSITE" id="PS51635"/>
    </source>
</evidence>
<keyword evidence="1 4" id="KW-0378">Hydrolase</keyword>
<dbReference type="Gene3D" id="3.40.1090.10">
    <property type="entry name" value="Cytosolic phospholipase A2 catalytic domain"/>
    <property type="match status" value="1"/>
</dbReference>
<dbReference type="SUPFAM" id="SSF52151">
    <property type="entry name" value="FabD/lysophospholipase-like"/>
    <property type="match status" value="1"/>
</dbReference>
<accession>U7DBY9</accession>
<reference evidence="6 7" key="1">
    <citation type="journal article" date="2013" name="Environ. Microbiol.">
        <title>Genome analysis of Chitinivibrio alkaliphilus gen. nov., sp. nov., a novel extremely haloalkaliphilic anaerobic chitinolytic bacterium from the candidate phylum Termite Group 3.</title>
        <authorList>
            <person name="Sorokin D.Y."/>
            <person name="Gumerov V.M."/>
            <person name="Rakitin A.L."/>
            <person name="Beletsky A.V."/>
            <person name="Damste J.S."/>
            <person name="Muyzer G."/>
            <person name="Mardanov A.V."/>
            <person name="Ravin N.V."/>
        </authorList>
    </citation>
    <scope>NUCLEOTIDE SEQUENCE [LARGE SCALE GENOMIC DNA]</scope>
    <source>
        <strain evidence="6 7">ACht1</strain>
    </source>
</reference>
<organism evidence="6 7">
    <name type="scientific">Chitinivibrio alkaliphilus ACht1</name>
    <dbReference type="NCBI Taxonomy" id="1313304"/>
    <lineage>
        <taxon>Bacteria</taxon>
        <taxon>Pseudomonadati</taxon>
        <taxon>Fibrobacterota</taxon>
        <taxon>Chitinivibrionia</taxon>
        <taxon>Chitinivibrionales</taxon>
        <taxon>Chitinivibrionaceae</taxon>
        <taxon>Chitinivibrio</taxon>
    </lineage>
</organism>